<evidence type="ECO:0000256" key="1">
    <source>
        <dbReference type="SAM" id="MobiDB-lite"/>
    </source>
</evidence>
<gene>
    <name evidence="2" type="ORF">NCTC11645_01988</name>
</gene>
<accession>A0A377HN95</accession>
<proteinExistence type="predicted"/>
<feature type="compositionally biased region" description="Basic and acidic residues" evidence="1">
    <location>
        <begin position="70"/>
        <end position="88"/>
    </location>
</feature>
<name>A0A377HN95_GRIHO</name>
<evidence type="ECO:0000313" key="3">
    <source>
        <dbReference type="Proteomes" id="UP000254512"/>
    </source>
</evidence>
<dbReference type="Proteomes" id="UP000254512">
    <property type="component" value="Unassembled WGS sequence"/>
</dbReference>
<feature type="region of interest" description="Disordered" evidence="1">
    <location>
        <begin position="67"/>
        <end position="88"/>
    </location>
</feature>
<organism evidence="2 3">
    <name type="scientific">Grimontia hollisae</name>
    <name type="common">Vibrio hollisae</name>
    <dbReference type="NCBI Taxonomy" id="673"/>
    <lineage>
        <taxon>Bacteria</taxon>
        <taxon>Pseudomonadati</taxon>
        <taxon>Pseudomonadota</taxon>
        <taxon>Gammaproteobacteria</taxon>
        <taxon>Vibrionales</taxon>
        <taxon>Vibrionaceae</taxon>
        <taxon>Grimontia</taxon>
    </lineage>
</organism>
<sequence length="203" mass="23370">MAREYKCEQIWTYICSHDVVNARDVSLNTGISADLVSVNLSRFANRGWLTYVSGKGVSGDPKCYRKTHQARPEFKGHTRDKSQSRYSKSDRQMLWNNMKISRKFTVTDLLSSIDVPVRVAERFITVLHKAGYVSPFTVRGAQVKRLNNGYEPVWVLTRDTGRLAPKGRKSGLWDQNEKKFYRFQTLDEANNQSKVSSKKEINQ</sequence>
<evidence type="ECO:0000313" key="2">
    <source>
        <dbReference type="EMBL" id="STO57596.1"/>
    </source>
</evidence>
<dbReference type="RefSeq" id="WP_115659806.1">
    <property type="nucleotide sequence ID" value="NZ_UGHD01000002.1"/>
</dbReference>
<protein>
    <submittedName>
        <fullName evidence="2">Uncharacterized protein</fullName>
    </submittedName>
</protein>
<dbReference type="AlphaFoldDB" id="A0A377HN95"/>
<dbReference type="EMBL" id="UGHD01000002">
    <property type="protein sequence ID" value="STO57596.1"/>
    <property type="molecule type" value="Genomic_DNA"/>
</dbReference>
<reference evidence="2 3" key="1">
    <citation type="submission" date="2018-06" db="EMBL/GenBank/DDBJ databases">
        <authorList>
            <consortium name="Pathogen Informatics"/>
            <person name="Doyle S."/>
        </authorList>
    </citation>
    <scope>NUCLEOTIDE SEQUENCE [LARGE SCALE GENOMIC DNA]</scope>
    <source>
        <strain evidence="2 3">NCTC11645</strain>
    </source>
</reference>